<dbReference type="Gene3D" id="3.20.20.60">
    <property type="entry name" value="Phosphoenolpyruvate-binding domains"/>
    <property type="match status" value="1"/>
</dbReference>
<organism evidence="4 5">
    <name type="scientific">Candidatus Roizmanbacteria bacterium RIFCSPLOWO2_01_FULL_38_12</name>
    <dbReference type="NCBI Taxonomy" id="1802061"/>
    <lineage>
        <taxon>Bacteria</taxon>
        <taxon>Candidatus Roizmaniibacteriota</taxon>
    </lineage>
</organism>
<comment type="similarity">
    <text evidence="3">Belongs to the isocitrate lyase/PEP mutase superfamily. PEP mutase family.</text>
</comment>
<dbReference type="Pfam" id="PF13714">
    <property type="entry name" value="PEP_mutase"/>
    <property type="match status" value="1"/>
</dbReference>
<dbReference type="GO" id="GO:0050188">
    <property type="term" value="F:phosphoenolpyruvate mutase activity"/>
    <property type="evidence" value="ECO:0007669"/>
    <property type="project" value="UniProtKB-EC"/>
</dbReference>
<reference evidence="4 5" key="1">
    <citation type="journal article" date="2016" name="Nat. Commun.">
        <title>Thousands of microbial genomes shed light on interconnected biogeochemical processes in an aquifer system.</title>
        <authorList>
            <person name="Anantharaman K."/>
            <person name="Brown C.T."/>
            <person name="Hug L.A."/>
            <person name="Sharon I."/>
            <person name="Castelle C.J."/>
            <person name="Probst A.J."/>
            <person name="Thomas B.C."/>
            <person name="Singh A."/>
            <person name="Wilkins M.J."/>
            <person name="Karaoz U."/>
            <person name="Brodie E.L."/>
            <person name="Williams K.H."/>
            <person name="Hubbard S.S."/>
            <person name="Banfield J.F."/>
        </authorList>
    </citation>
    <scope>NUCLEOTIDE SEQUENCE [LARGE SCALE GENOMIC DNA]</scope>
</reference>
<dbReference type="Proteomes" id="UP000177141">
    <property type="component" value="Unassembled WGS sequence"/>
</dbReference>
<evidence type="ECO:0000313" key="5">
    <source>
        <dbReference type="Proteomes" id="UP000177141"/>
    </source>
</evidence>
<dbReference type="SUPFAM" id="SSF51621">
    <property type="entry name" value="Phosphoenolpyruvate/pyruvate domain"/>
    <property type="match status" value="1"/>
</dbReference>
<proteinExistence type="inferred from homology"/>
<protein>
    <recommendedName>
        <fullName evidence="2">phosphoenolpyruvate mutase</fullName>
        <ecNumber evidence="2">5.4.2.9</ecNumber>
    </recommendedName>
</protein>
<dbReference type="InterPro" id="IPR015813">
    <property type="entry name" value="Pyrv/PenolPyrv_kinase-like_dom"/>
</dbReference>
<dbReference type="InterPro" id="IPR040442">
    <property type="entry name" value="Pyrv_kinase-like_dom_sf"/>
</dbReference>
<dbReference type="NCBIfam" id="TIGR02320">
    <property type="entry name" value="PEP_mutase"/>
    <property type="match status" value="1"/>
</dbReference>
<evidence type="ECO:0000256" key="2">
    <source>
        <dbReference type="ARBA" id="ARBA00024063"/>
    </source>
</evidence>
<keyword evidence="1" id="KW-0413">Isomerase</keyword>
<dbReference type="AlphaFoldDB" id="A0A1F7ISS1"/>
<dbReference type="InterPro" id="IPR012698">
    <property type="entry name" value="PEnolPyrv_PMutase_core"/>
</dbReference>
<dbReference type="EMBL" id="MGAL01000043">
    <property type="protein sequence ID" value="OGK46375.1"/>
    <property type="molecule type" value="Genomic_DNA"/>
</dbReference>
<dbReference type="PANTHER" id="PTHR42905">
    <property type="entry name" value="PHOSPHOENOLPYRUVATE CARBOXYLASE"/>
    <property type="match status" value="1"/>
</dbReference>
<gene>
    <name evidence="4" type="ORF">A3A93_03310</name>
</gene>
<dbReference type="PANTHER" id="PTHR42905:SF7">
    <property type="entry name" value="PHOSPHOENOLPYRUVATE PHOSPHOMUTASE"/>
    <property type="match status" value="1"/>
</dbReference>
<keyword evidence="4" id="KW-0670">Pyruvate</keyword>
<evidence type="ECO:0000256" key="3">
    <source>
        <dbReference type="ARBA" id="ARBA00038455"/>
    </source>
</evidence>
<accession>A0A1F7ISS1</accession>
<evidence type="ECO:0000313" key="4">
    <source>
        <dbReference type="EMBL" id="OGK46375.1"/>
    </source>
</evidence>
<dbReference type="CDD" id="cd00377">
    <property type="entry name" value="ICL_PEPM"/>
    <property type="match status" value="1"/>
</dbReference>
<dbReference type="EC" id="5.4.2.9" evidence="2"/>
<sequence>MIPSAARVKKFRKLLKKRRIIRILEAHNGLTGLIVEKTNIKRHGKQIEFDGIWESSLTDSTSKGKPDTSIVDTTSRLLSIQEILEVTTKPIVFDADNGGLIEHFPFTVRSLERMGISAVVIEDKIGFKKNSLFDVNNQNQDSVENFCEKIKAGKKSQITKDFMVIARIESLIFNKGIDDALRRAKAYLQAGTDGILIHSKMRSPEEILTFANSYQSFAKGRPLVVVPTTYNTITEDQLEEAGIKVVIYANHLIRSAYPAMVNVAELILKHQRSSEADKLCLPIQEVLNLIPS</sequence>
<dbReference type="STRING" id="1802061.A3A93_03310"/>
<comment type="caution">
    <text evidence="4">The sequence shown here is derived from an EMBL/GenBank/DDBJ whole genome shotgun (WGS) entry which is preliminary data.</text>
</comment>
<evidence type="ECO:0000256" key="1">
    <source>
        <dbReference type="ARBA" id="ARBA00023235"/>
    </source>
</evidence>
<dbReference type="InterPro" id="IPR039556">
    <property type="entry name" value="ICL/PEPM"/>
</dbReference>
<name>A0A1F7ISS1_9BACT</name>